<dbReference type="Pfam" id="PF19904">
    <property type="entry name" value="DUF6377"/>
    <property type="match status" value="1"/>
</dbReference>
<gene>
    <name evidence="3" type="ORF">Q5H93_08560</name>
</gene>
<feature type="transmembrane region" description="Helical" evidence="1">
    <location>
        <begin position="324"/>
        <end position="344"/>
    </location>
</feature>
<accession>A0ABT9BAR6</accession>
<name>A0ABT9BAR6_9BACT</name>
<dbReference type="RefSeq" id="WP_305006095.1">
    <property type="nucleotide sequence ID" value="NZ_JAUQSY010000005.1"/>
</dbReference>
<feature type="domain" description="DUF6377" evidence="2">
    <location>
        <begin position="247"/>
        <end position="493"/>
    </location>
</feature>
<protein>
    <submittedName>
        <fullName evidence="3">DUF6377 domain-containing protein</fullName>
    </submittedName>
</protein>
<proteinExistence type="predicted"/>
<organism evidence="3 4">
    <name type="scientific">Hymenobacter aranciens</name>
    <dbReference type="NCBI Taxonomy" id="3063996"/>
    <lineage>
        <taxon>Bacteria</taxon>
        <taxon>Pseudomonadati</taxon>
        <taxon>Bacteroidota</taxon>
        <taxon>Cytophagia</taxon>
        <taxon>Cytophagales</taxon>
        <taxon>Hymenobacteraceae</taxon>
        <taxon>Hymenobacter</taxon>
    </lineage>
</organism>
<sequence>MFTTVGAASATARVDSLLAELNQALAHRQEYDAQRLSRIASLKTAYAASAEAPATQFQLGLRIYDEYKGYKYDSAFAYSLRINHLARQMHDPGKIAVAQLRLAFILLSSGMFTETFNTLQELDARQLGPVDKPNYYFITARAYSDLGTFDQDDYYRPANYARSLAYADTAAQLCPANSFDCLVIQGFIAQKHQDLSAGLRFYQAVQRLPDVTPHQLAVSASLLASMYEQHRQEDKAFELLLIAAIADVKSATRQTLALSKVSDYCYRRGDLQNAYAFIREAREEAAFYKARQRQVELSQSSFVIEGQKVSIIERQRRVLRRNTWVLAGLAVFGAGCALIILLQLRRLQRAEKLLRLTNQELQAAIGQLNQLNLGLNEANRVKDEYIGYYLNSNSQSLDKLEKLKHSLLALLASKQYTSLQKLLDGINIKQERNALFKGFDQVFLKLFPNFIPAFNTLFRPEDHLTLADDQLLTAELRIFALVRLGIDDSERISRILGYSINTIYTYKTRVKSRSIVPNEEFEARVRALAAA</sequence>
<evidence type="ECO:0000313" key="3">
    <source>
        <dbReference type="EMBL" id="MDO7874779.1"/>
    </source>
</evidence>
<keyword evidence="1" id="KW-1133">Transmembrane helix</keyword>
<dbReference type="EMBL" id="JAUQSY010000005">
    <property type="protein sequence ID" value="MDO7874779.1"/>
    <property type="molecule type" value="Genomic_DNA"/>
</dbReference>
<keyword evidence="4" id="KW-1185">Reference proteome</keyword>
<evidence type="ECO:0000256" key="1">
    <source>
        <dbReference type="SAM" id="Phobius"/>
    </source>
</evidence>
<evidence type="ECO:0000259" key="2">
    <source>
        <dbReference type="Pfam" id="PF19904"/>
    </source>
</evidence>
<evidence type="ECO:0000313" key="4">
    <source>
        <dbReference type="Proteomes" id="UP001176429"/>
    </source>
</evidence>
<dbReference type="InterPro" id="IPR045957">
    <property type="entry name" value="DUF6377"/>
</dbReference>
<dbReference type="Proteomes" id="UP001176429">
    <property type="component" value="Unassembled WGS sequence"/>
</dbReference>
<keyword evidence="1" id="KW-0472">Membrane</keyword>
<keyword evidence="1" id="KW-0812">Transmembrane</keyword>
<reference evidence="3" key="1">
    <citation type="submission" date="2023-07" db="EMBL/GenBank/DDBJ databases">
        <authorList>
            <person name="Kim M.K."/>
        </authorList>
    </citation>
    <scope>NUCLEOTIDE SEQUENCE</scope>
    <source>
        <strain evidence="3">ASUV-10-1</strain>
    </source>
</reference>
<comment type="caution">
    <text evidence="3">The sequence shown here is derived from an EMBL/GenBank/DDBJ whole genome shotgun (WGS) entry which is preliminary data.</text>
</comment>